<protein>
    <submittedName>
        <fullName evidence="1">Uncharacterized protein</fullName>
    </submittedName>
</protein>
<name>A0A481ZEV1_9VIRU</name>
<reference evidence="1" key="1">
    <citation type="journal article" date="2019" name="MBio">
        <title>Virus Genomes from Deep Sea Sediments Expand the Ocean Megavirome and Support Independent Origins of Viral Gigantism.</title>
        <authorList>
            <person name="Backstrom D."/>
            <person name="Yutin N."/>
            <person name="Jorgensen S.L."/>
            <person name="Dharamshi J."/>
            <person name="Homa F."/>
            <person name="Zaremba-Niedwiedzka K."/>
            <person name="Spang A."/>
            <person name="Wolf Y.I."/>
            <person name="Koonin E.V."/>
            <person name="Ettema T.J."/>
        </authorList>
    </citation>
    <scope>NUCLEOTIDE SEQUENCE</scope>
</reference>
<proteinExistence type="predicted"/>
<gene>
    <name evidence="1" type="ORF">LCPAC406_00460</name>
</gene>
<accession>A0A481ZEV1</accession>
<dbReference type="EMBL" id="MK500604">
    <property type="protein sequence ID" value="QBK93732.1"/>
    <property type="molecule type" value="Genomic_DNA"/>
</dbReference>
<evidence type="ECO:0000313" key="1">
    <source>
        <dbReference type="EMBL" id="QBK93732.1"/>
    </source>
</evidence>
<organism evidence="1">
    <name type="scientific">Pithovirus LCPAC406</name>
    <dbReference type="NCBI Taxonomy" id="2506599"/>
    <lineage>
        <taxon>Viruses</taxon>
        <taxon>Pithoviruses</taxon>
    </lineage>
</organism>
<sequence length="161" mass="17990">MYSYQGTWTSNDEKSGVLEIDLPIKLESVVKANAIFSGLEYTMVGTYNNKLKMLKLTAETGYIASMYTTSLTIIGNVLSNTIVGTFGLNTSGTFELTYYSKEDIEKKNRDIKIKEIKDIITEKGVEVDKILTEVSELSSQLADLECPKMEIHSNVLIVNRV</sequence>